<organism evidence="3 4">
    <name type="scientific">Dendrobium catenatum</name>
    <dbReference type="NCBI Taxonomy" id="906689"/>
    <lineage>
        <taxon>Eukaryota</taxon>
        <taxon>Viridiplantae</taxon>
        <taxon>Streptophyta</taxon>
        <taxon>Embryophyta</taxon>
        <taxon>Tracheophyta</taxon>
        <taxon>Spermatophyta</taxon>
        <taxon>Magnoliopsida</taxon>
        <taxon>Liliopsida</taxon>
        <taxon>Asparagales</taxon>
        <taxon>Orchidaceae</taxon>
        <taxon>Epidendroideae</taxon>
        <taxon>Malaxideae</taxon>
        <taxon>Dendrobiinae</taxon>
        <taxon>Dendrobium</taxon>
    </lineage>
</organism>
<feature type="region of interest" description="Disordered" evidence="1">
    <location>
        <begin position="306"/>
        <end position="328"/>
    </location>
</feature>
<evidence type="ECO:0000256" key="1">
    <source>
        <dbReference type="SAM" id="MobiDB-lite"/>
    </source>
</evidence>
<dbReference type="InterPro" id="IPR055464">
    <property type="entry name" value="DUF7036"/>
</dbReference>
<keyword evidence="4" id="KW-1185">Reference proteome</keyword>
<evidence type="ECO:0000259" key="2">
    <source>
        <dbReference type="Pfam" id="PF23041"/>
    </source>
</evidence>
<evidence type="ECO:0000313" key="4">
    <source>
        <dbReference type="Proteomes" id="UP000233837"/>
    </source>
</evidence>
<accession>A0A2I0X9P0</accession>
<feature type="region of interest" description="Disordered" evidence="1">
    <location>
        <begin position="1"/>
        <end position="27"/>
    </location>
</feature>
<protein>
    <recommendedName>
        <fullName evidence="2">DUF7036 domain-containing protein</fullName>
    </recommendedName>
</protein>
<proteinExistence type="predicted"/>
<dbReference type="Proteomes" id="UP000233837">
    <property type="component" value="Unassembled WGS sequence"/>
</dbReference>
<reference evidence="3 4" key="2">
    <citation type="journal article" date="2017" name="Nature">
        <title>The Apostasia genome and the evolution of orchids.</title>
        <authorList>
            <person name="Zhang G.Q."/>
            <person name="Liu K.W."/>
            <person name="Li Z."/>
            <person name="Lohaus R."/>
            <person name="Hsiao Y.Y."/>
            <person name="Niu S.C."/>
            <person name="Wang J.Y."/>
            <person name="Lin Y.C."/>
            <person name="Xu Q."/>
            <person name="Chen L.J."/>
            <person name="Yoshida K."/>
            <person name="Fujiwara S."/>
            <person name="Wang Z.W."/>
            <person name="Zhang Y.Q."/>
            <person name="Mitsuda N."/>
            <person name="Wang M."/>
            <person name="Liu G.H."/>
            <person name="Pecoraro L."/>
            <person name="Huang H.X."/>
            <person name="Xiao X.J."/>
            <person name="Lin M."/>
            <person name="Wu X.Y."/>
            <person name="Wu W.L."/>
            <person name="Chen Y.Y."/>
            <person name="Chang S.B."/>
            <person name="Sakamoto S."/>
            <person name="Ohme-Takagi M."/>
            <person name="Yagi M."/>
            <person name="Zeng S.J."/>
            <person name="Shen C.Y."/>
            <person name="Yeh C.M."/>
            <person name="Luo Y.B."/>
            <person name="Tsai W.C."/>
            <person name="Van de Peer Y."/>
            <person name="Liu Z.J."/>
        </authorList>
    </citation>
    <scope>NUCLEOTIDE SEQUENCE [LARGE SCALE GENOMIC DNA]</scope>
    <source>
        <tissue evidence="3">The whole plant</tissue>
    </source>
</reference>
<feature type="domain" description="DUF7036" evidence="2">
    <location>
        <begin position="40"/>
        <end position="131"/>
    </location>
</feature>
<name>A0A2I0X9P0_9ASPA</name>
<dbReference type="AlphaFoldDB" id="A0A2I0X9P0"/>
<evidence type="ECO:0000313" key="3">
    <source>
        <dbReference type="EMBL" id="PKU84638.1"/>
    </source>
</evidence>
<reference evidence="3 4" key="1">
    <citation type="journal article" date="2016" name="Sci. Rep.">
        <title>The Dendrobium catenatum Lindl. genome sequence provides insights into polysaccharide synthase, floral development and adaptive evolution.</title>
        <authorList>
            <person name="Zhang G.Q."/>
            <person name="Xu Q."/>
            <person name="Bian C."/>
            <person name="Tsai W.C."/>
            <person name="Yeh C.M."/>
            <person name="Liu K.W."/>
            <person name="Yoshida K."/>
            <person name="Zhang L.S."/>
            <person name="Chang S.B."/>
            <person name="Chen F."/>
            <person name="Shi Y."/>
            <person name="Su Y.Y."/>
            <person name="Zhang Y.Q."/>
            <person name="Chen L.J."/>
            <person name="Yin Y."/>
            <person name="Lin M."/>
            <person name="Huang H."/>
            <person name="Deng H."/>
            <person name="Wang Z.W."/>
            <person name="Zhu S.L."/>
            <person name="Zhao X."/>
            <person name="Deng C."/>
            <person name="Niu S.C."/>
            <person name="Huang J."/>
            <person name="Wang M."/>
            <person name="Liu G.H."/>
            <person name="Yang H.J."/>
            <person name="Xiao X.J."/>
            <person name="Hsiao Y.Y."/>
            <person name="Wu W.L."/>
            <person name="Chen Y.Y."/>
            <person name="Mitsuda N."/>
            <person name="Ohme-Takagi M."/>
            <person name="Luo Y.B."/>
            <person name="Van de Peer Y."/>
            <person name="Liu Z.J."/>
        </authorList>
    </citation>
    <scope>NUCLEOTIDE SEQUENCE [LARGE SCALE GENOMIC DNA]</scope>
    <source>
        <tissue evidence="3">The whole plant</tissue>
    </source>
</reference>
<feature type="compositionally biased region" description="Polar residues" evidence="1">
    <location>
        <begin position="307"/>
        <end position="324"/>
    </location>
</feature>
<dbReference type="Pfam" id="PF23041">
    <property type="entry name" value="DUF7036"/>
    <property type="match status" value="2"/>
</dbReference>
<dbReference type="PANTHER" id="PTHR33826">
    <property type="entry name" value="F20B24.21"/>
    <property type="match status" value="1"/>
</dbReference>
<feature type="domain" description="DUF7036" evidence="2">
    <location>
        <begin position="137"/>
        <end position="218"/>
    </location>
</feature>
<gene>
    <name evidence="3" type="ORF">MA16_Dca015497</name>
</gene>
<dbReference type="EMBL" id="KZ502041">
    <property type="protein sequence ID" value="PKU84638.1"/>
    <property type="molecule type" value="Genomic_DNA"/>
</dbReference>
<dbReference type="PANTHER" id="PTHR33826:SF4">
    <property type="entry name" value="F20B24.21"/>
    <property type="match status" value="1"/>
</dbReference>
<sequence>MTRFDPEQSCVAPRRLASPASHRPAPPQRRACCQAEIHASFILEKPFSLLALHTRRLEYDIFEEIGVPNAKVSIISMHPTTSIKCTYVAFGVLPEPRNASISPPALSLLRSSLIELVLQQINLTLTPSIYGEMMSFEDNMKKLKDQLKVGLNLRLDEIVYVQMTNVNGSTIAPPVTQQASILSDNGSGTLLPNRLKQLAETITGSFAQNLGLNHSVFGVVKSIVLTSYLNNSISSLQVSSPSPSPSPSPPIATPYSSPFKECSYHTGSLSPCSAPIDQNDLHPPCLFCENLSRTLSHDFDYRIGSQPGYSSNSAATNQSPQKGSKSPKLLKQSAHPVFFYSTSPVQDKESINASSTLHGSIVRDDIEIVQDDQCIETTDFSGMGSSRPILDRPGTIRYDKNPESKIEIISLRNRPGRFDFVLIGQDDVAIGRAD</sequence>